<dbReference type="NCBIfam" id="TIGR01730">
    <property type="entry name" value="RND_mfp"/>
    <property type="match status" value="1"/>
</dbReference>
<feature type="domain" description="Multidrug resistance protein MdtA-like alpha-helical hairpin" evidence="4">
    <location>
        <begin position="120"/>
        <end position="189"/>
    </location>
</feature>
<evidence type="ECO:0000313" key="8">
    <source>
        <dbReference type="EMBL" id="SIO30078.1"/>
    </source>
</evidence>
<dbReference type="SUPFAM" id="SSF111369">
    <property type="entry name" value="HlyD-like secretion proteins"/>
    <property type="match status" value="1"/>
</dbReference>
<evidence type="ECO:0000256" key="1">
    <source>
        <dbReference type="ARBA" id="ARBA00004196"/>
    </source>
</evidence>
<dbReference type="Proteomes" id="UP000185062">
    <property type="component" value="Unassembled WGS sequence"/>
</dbReference>
<dbReference type="Gene3D" id="2.40.30.170">
    <property type="match status" value="1"/>
</dbReference>
<comment type="subcellular location">
    <subcellularLocation>
        <location evidence="1">Cell envelope</location>
    </subcellularLocation>
</comment>
<keyword evidence="3" id="KW-0812">Transmembrane</keyword>
<dbReference type="InterPro" id="IPR006143">
    <property type="entry name" value="RND_pump_MFP"/>
</dbReference>
<dbReference type="InterPro" id="IPR058626">
    <property type="entry name" value="MdtA-like_b-barrel"/>
</dbReference>
<dbReference type="GO" id="GO:0022857">
    <property type="term" value="F:transmembrane transporter activity"/>
    <property type="evidence" value="ECO:0007669"/>
    <property type="project" value="InterPro"/>
</dbReference>
<evidence type="ECO:0000256" key="3">
    <source>
        <dbReference type="SAM" id="Phobius"/>
    </source>
</evidence>
<dbReference type="GO" id="GO:0005886">
    <property type="term" value="C:plasma membrane"/>
    <property type="evidence" value="ECO:0007669"/>
    <property type="project" value="TreeGrafter"/>
</dbReference>
<keyword evidence="9" id="KW-1185">Reference proteome</keyword>
<dbReference type="Gene3D" id="2.40.50.100">
    <property type="match status" value="1"/>
</dbReference>
<protein>
    <submittedName>
        <fullName evidence="8">Membrane fusion protein, multidrug efflux system</fullName>
    </submittedName>
</protein>
<reference evidence="8 9" key="1">
    <citation type="submission" date="2016-12" db="EMBL/GenBank/DDBJ databases">
        <authorList>
            <person name="Song W.-J."/>
            <person name="Kurnit D.M."/>
        </authorList>
    </citation>
    <scope>NUCLEOTIDE SEQUENCE [LARGE SCALE GENOMIC DNA]</scope>
    <source>
        <strain evidence="8 9">ATCC 49181</strain>
    </source>
</reference>
<dbReference type="GO" id="GO:0030313">
    <property type="term" value="C:cell envelope"/>
    <property type="evidence" value="ECO:0007669"/>
    <property type="project" value="UniProtKB-SubCell"/>
</dbReference>
<dbReference type="FunFam" id="2.40.420.20:FF:000001">
    <property type="entry name" value="Efflux RND transporter periplasmic adaptor subunit"/>
    <property type="match status" value="1"/>
</dbReference>
<gene>
    <name evidence="8" type="ORF">SAMN02743940_1733</name>
</gene>
<dbReference type="eggNOG" id="COG0845">
    <property type="taxonomic scope" value="Bacteria"/>
</dbReference>
<keyword evidence="3" id="KW-1133">Transmembrane helix</keyword>
<dbReference type="GO" id="GO:0046677">
    <property type="term" value="P:response to antibiotic"/>
    <property type="evidence" value="ECO:0007669"/>
    <property type="project" value="TreeGrafter"/>
</dbReference>
<dbReference type="Pfam" id="PF25944">
    <property type="entry name" value="Beta-barrel_RND"/>
    <property type="match status" value="1"/>
</dbReference>
<evidence type="ECO:0000259" key="6">
    <source>
        <dbReference type="Pfam" id="PF25944"/>
    </source>
</evidence>
<evidence type="ECO:0000259" key="7">
    <source>
        <dbReference type="Pfam" id="PF25967"/>
    </source>
</evidence>
<dbReference type="Gene3D" id="1.10.287.470">
    <property type="entry name" value="Helix hairpin bin"/>
    <property type="match status" value="1"/>
</dbReference>
<dbReference type="AlphaFoldDB" id="A0A1N6IDG0"/>
<dbReference type="InterPro" id="IPR058625">
    <property type="entry name" value="MdtA-like_BSH"/>
</dbReference>
<dbReference type="Pfam" id="PF25917">
    <property type="entry name" value="BSH_RND"/>
    <property type="match status" value="1"/>
</dbReference>
<feature type="domain" description="Multidrug resistance protein MdtA-like barrel-sandwich hybrid" evidence="5">
    <location>
        <begin position="81"/>
        <end position="217"/>
    </location>
</feature>
<keyword evidence="3" id="KW-0472">Membrane</keyword>
<feature type="transmembrane region" description="Helical" evidence="3">
    <location>
        <begin position="12"/>
        <end position="34"/>
    </location>
</feature>
<accession>A0A1N6IDG0</accession>
<dbReference type="Gene3D" id="2.40.420.20">
    <property type="match status" value="1"/>
</dbReference>
<dbReference type="Pfam" id="PF25967">
    <property type="entry name" value="RND-MFP_C"/>
    <property type="match status" value="1"/>
</dbReference>
<name>A0A1N6IDG0_9PROT</name>
<evidence type="ECO:0000259" key="4">
    <source>
        <dbReference type="Pfam" id="PF25876"/>
    </source>
</evidence>
<comment type="similarity">
    <text evidence="2">Belongs to the membrane fusion protein (MFP) (TC 8.A.1) family.</text>
</comment>
<proteinExistence type="inferred from homology"/>
<evidence type="ECO:0000313" key="9">
    <source>
        <dbReference type="Proteomes" id="UP000185062"/>
    </source>
</evidence>
<organism evidence="8 9">
    <name type="scientific">Nitrosomonas cryotolerans ATCC 49181</name>
    <dbReference type="NCBI Taxonomy" id="1131553"/>
    <lineage>
        <taxon>Bacteria</taxon>
        <taxon>Pseudomonadati</taxon>
        <taxon>Pseudomonadota</taxon>
        <taxon>Betaproteobacteria</taxon>
        <taxon>Nitrosomonadales</taxon>
        <taxon>Nitrosomonadaceae</taxon>
        <taxon>Nitrosomonas</taxon>
    </lineage>
</organism>
<sequence length="394" mass="43548">MEMAIFRFKKIIIGHLPANIGFMIAIILIVGFMLTACGSREPVSENTAADETISVTVLQMKSTNVPISIETVAQVEGAKETEIRPRVGGILLKWLYTEGAPVKAGEPLFLIDPEPFQNNLAEIQAQLLEREARVRQAEREENRQRRLVAENFVSQSVYDIAAANHAVAKAALQSAKVRVRQAKLDLSYTTVIAPVNGISGRFLFSEGTLVAANTSLLTTITQLSPVWIRFGFSDNELTRFGGRLSEQSVQQVNVILPDGTEYQKKGQINFAASQIDPLLGTQQLRATFENTDQRLLPGQFVRVRVIAGESRDVFIVPQVAVLTSDLGKYVYVVNEKNEVTERPIVVGNWIDKNWVVLEGLDAGDKVIVDNIIRLNSGKIVIPHVRAMSFIQPSV</sequence>
<feature type="domain" description="Multidrug resistance protein MdtA-like C-terminal permuted SH3" evidence="7">
    <location>
        <begin position="313"/>
        <end position="371"/>
    </location>
</feature>
<dbReference type="PANTHER" id="PTHR30158">
    <property type="entry name" value="ACRA/E-RELATED COMPONENT OF DRUG EFFLUX TRANSPORTER"/>
    <property type="match status" value="1"/>
</dbReference>
<dbReference type="EMBL" id="FSRO01000001">
    <property type="protein sequence ID" value="SIO30078.1"/>
    <property type="molecule type" value="Genomic_DNA"/>
</dbReference>
<dbReference type="Pfam" id="PF25876">
    <property type="entry name" value="HH_MFP_RND"/>
    <property type="match status" value="1"/>
</dbReference>
<dbReference type="STRING" id="44575.SAMN05216419_10095"/>
<feature type="domain" description="Multidrug resistance protein MdtA-like beta-barrel" evidence="6">
    <location>
        <begin position="225"/>
        <end position="306"/>
    </location>
</feature>
<evidence type="ECO:0000256" key="2">
    <source>
        <dbReference type="ARBA" id="ARBA00009477"/>
    </source>
</evidence>
<evidence type="ECO:0000259" key="5">
    <source>
        <dbReference type="Pfam" id="PF25917"/>
    </source>
</evidence>
<dbReference type="InterPro" id="IPR058627">
    <property type="entry name" value="MdtA-like_C"/>
</dbReference>
<dbReference type="InterPro" id="IPR058624">
    <property type="entry name" value="MdtA-like_HH"/>
</dbReference>